<organism evidence="1 2">
    <name type="scientific">Melia azedarach</name>
    <name type="common">Chinaberry tree</name>
    <dbReference type="NCBI Taxonomy" id="155640"/>
    <lineage>
        <taxon>Eukaryota</taxon>
        <taxon>Viridiplantae</taxon>
        <taxon>Streptophyta</taxon>
        <taxon>Embryophyta</taxon>
        <taxon>Tracheophyta</taxon>
        <taxon>Spermatophyta</taxon>
        <taxon>Magnoliopsida</taxon>
        <taxon>eudicotyledons</taxon>
        <taxon>Gunneridae</taxon>
        <taxon>Pentapetalae</taxon>
        <taxon>rosids</taxon>
        <taxon>malvids</taxon>
        <taxon>Sapindales</taxon>
        <taxon>Meliaceae</taxon>
        <taxon>Melia</taxon>
    </lineage>
</organism>
<dbReference type="Proteomes" id="UP001164539">
    <property type="component" value="Chromosome 12"/>
</dbReference>
<name>A0ACC1X3H8_MELAZ</name>
<evidence type="ECO:0000313" key="1">
    <source>
        <dbReference type="EMBL" id="KAJ4705613.1"/>
    </source>
</evidence>
<reference evidence="1 2" key="1">
    <citation type="journal article" date="2023" name="Science">
        <title>Complex scaffold remodeling in plant triterpene biosynthesis.</title>
        <authorList>
            <person name="De La Pena R."/>
            <person name="Hodgson H."/>
            <person name="Liu J.C."/>
            <person name="Stephenson M.J."/>
            <person name="Martin A.C."/>
            <person name="Owen C."/>
            <person name="Harkess A."/>
            <person name="Leebens-Mack J."/>
            <person name="Jimenez L.E."/>
            <person name="Osbourn A."/>
            <person name="Sattely E.S."/>
        </authorList>
    </citation>
    <scope>NUCLEOTIDE SEQUENCE [LARGE SCALE GENOMIC DNA]</scope>
    <source>
        <strain evidence="2">cv. JPN11</strain>
        <tissue evidence="1">Leaf</tissue>
    </source>
</reference>
<evidence type="ECO:0000313" key="2">
    <source>
        <dbReference type="Proteomes" id="UP001164539"/>
    </source>
</evidence>
<accession>A0ACC1X3H8</accession>
<keyword evidence="2" id="KW-1185">Reference proteome</keyword>
<dbReference type="EMBL" id="CM051405">
    <property type="protein sequence ID" value="KAJ4705613.1"/>
    <property type="molecule type" value="Genomic_DNA"/>
</dbReference>
<comment type="caution">
    <text evidence="1">The sequence shown here is derived from an EMBL/GenBank/DDBJ whole genome shotgun (WGS) entry which is preliminary data.</text>
</comment>
<proteinExistence type="predicted"/>
<gene>
    <name evidence="1" type="ORF">OWV82_022364</name>
</gene>
<sequence length="579" mass="64680">MKTISLLIEKQKNQAATSLKWSKKKGKKKTTLQSHRRNKQRRWKWSNYSAWASLPNSRRRRWTPPEANPLSKPPNGFSPTNPQTKTPPPPPTPTPTPTPTPPLWISQTRTRFNPNSTGSFTSNQNPPLLPPPLLISLDTKDKERESTAVSKRLKIDNSNNAFPHEPLPERMRPRCINDVVGQDHLLSPNSPLRSAVEGNRLPSVIFWGPPGTGKTSLVKALVNSVVSYRFVCLSAVTSGVKDVRDAVEEARKTRVKSNKRTVLFVDEVHRFNKSQQDSFLPVIEDGSVVFMGATTENPSFHLITPLLSRCRVLTLNPLKPHHVKALLKRAADDVDKGLAKSVGMRVELQFECRLSNLNVKKKEKKRKVGNWCQMKEMGCSSIVAVVTLDDAKEALQCKHLAYDRAGEEHYNLISALHKSMRGNDANAAIYWLARMLEGGEQPLYIARRLIRFASEDVGLADPLALNQAVSCYQACHFLGMPECNVILAQCVAYLALGPKSIAVYRALGAAQQVVRESVGQNEGVPLHLRNAPTKLMKELGYGKGYIYTPDDPSSKQSYLPPSLEGYKFLDWPNSNSNYK</sequence>
<protein>
    <submittedName>
        <fullName evidence="1">Replication factor C subunit</fullName>
    </submittedName>
</protein>